<dbReference type="Pfam" id="PF05995">
    <property type="entry name" value="CDO_I"/>
    <property type="match status" value="1"/>
</dbReference>
<dbReference type="SUPFAM" id="SSF51182">
    <property type="entry name" value="RmlC-like cupins"/>
    <property type="match status" value="1"/>
</dbReference>
<sequence>MSKSPKEDYTNILLNFNFQNIDFSEIEHWMPQSYTRNCFYRDENFELILICWDKALQTAIHNHDGEECWVYLLEGELEEDFYKMEVDGKLKYISTKVLKPHEVTKSDEVKAFHRLRNGQNAKALSLHVYAKPIEQSLTFDEHLDKLVDTKLSYDTYKSIVPTQVN</sequence>
<dbReference type="InterPro" id="IPR010300">
    <property type="entry name" value="CDO_1"/>
</dbReference>
<keyword evidence="7" id="KW-1185">Reference proteome</keyword>
<dbReference type="RefSeq" id="WP_278004192.1">
    <property type="nucleotide sequence ID" value="NZ_JARSBN010000001.1"/>
</dbReference>
<dbReference type="PANTHER" id="PTHR12918:SF1">
    <property type="entry name" value="CYSTEINE DIOXYGENASE TYPE 1"/>
    <property type="match status" value="1"/>
</dbReference>
<organism evidence="6 7">
    <name type="scientific">Winogradskyella marincola</name>
    <dbReference type="NCBI Taxonomy" id="3037795"/>
    <lineage>
        <taxon>Bacteria</taxon>
        <taxon>Pseudomonadati</taxon>
        <taxon>Bacteroidota</taxon>
        <taxon>Flavobacteriia</taxon>
        <taxon>Flavobacteriales</taxon>
        <taxon>Flavobacteriaceae</taxon>
        <taxon>Winogradskyella</taxon>
    </lineage>
</organism>
<protein>
    <submittedName>
        <fullName evidence="6">Cysteine dioxygenase family protein</fullName>
    </submittedName>
</protein>
<name>A0ABT6FY57_9FLAO</name>
<reference evidence="6 7" key="1">
    <citation type="submission" date="2023-03" db="EMBL/GenBank/DDBJ databases">
        <title>Strain YYF002 represents a novel species in the genus Winogradskyella isolated from seawater.</title>
        <authorList>
            <person name="Fu Z.-Y."/>
        </authorList>
    </citation>
    <scope>NUCLEOTIDE SEQUENCE [LARGE SCALE GENOMIC DNA]</scope>
    <source>
        <strain evidence="6 7">YYF002</strain>
    </source>
</reference>
<dbReference type="Gene3D" id="2.60.120.10">
    <property type="entry name" value="Jelly Rolls"/>
    <property type="match status" value="1"/>
</dbReference>
<proteinExistence type="inferred from homology"/>
<keyword evidence="5" id="KW-0408">Iron</keyword>
<keyword evidence="4" id="KW-0560">Oxidoreductase</keyword>
<accession>A0ABT6FY57</accession>
<dbReference type="CDD" id="cd10548">
    <property type="entry name" value="cupin_CDO"/>
    <property type="match status" value="1"/>
</dbReference>
<evidence type="ECO:0000256" key="1">
    <source>
        <dbReference type="ARBA" id="ARBA00006622"/>
    </source>
</evidence>
<comment type="similarity">
    <text evidence="1">Belongs to the cysteine dioxygenase family.</text>
</comment>
<evidence type="ECO:0000256" key="5">
    <source>
        <dbReference type="ARBA" id="ARBA00023004"/>
    </source>
</evidence>
<dbReference type="InterPro" id="IPR014710">
    <property type="entry name" value="RmlC-like_jellyroll"/>
</dbReference>
<keyword evidence="2" id="KW-0479">Metal-binding</keyword>
<dbReference type="GO" id="GO:0051213">
    <property type="term" value="F:dioxygenase activity"/>
    <property type="evidence" value="ECO:0007669"/>
    <property type="project" value="UniProtKB-KW"/>
</dbReference>
<keyword evidence="3 6" id="KW-0223">Dioxygenase</keyword>
<comment type="caution">
    <text evidence="6">The sequence shown here is derived from an EMBL/GenBank/DDBJ whole genome shotgun (WGS) entry which is preliminary data.</text>
</comment>
<dbReference type="InterPro" id="IPR011051">
    <property type="entry name" value="RmlC_Cupin_sf"/>
</dbReference>
<gene>
    <name evidence="6" type="ORF">P7122_02490</name>
</gene>
<dbReference type="PANTHER" id="PTHR12918">
    <property type="entry name" value="CYSTEINE DIOXYGENASE"/>
    <property type="match status" value="1"/>
</dbReference>
<dbReference type="Proteomes" id="UP001529085">
    <property type="component" value="Unassembled WGS sequence"/>
</dbReference>
<evidence type="ECO:0000256" key="3">
    <source>
        <dbReference type="ARBA" id="ARBA00022964"/>
    </source>
</evidence>
<evidence type="ECO:0000256" key="4">
    <source>
        <dbReference type="ARBA" id="ARBA00023002"/>
    </source>
</evidence>
<dbReference type="EMBL" id="JARSBN010000001">
    <property type="protein sequence ID" value="MDG4714725.1"/>
    <property type="molecule type" value="Genomic_DNA"/>
</dbReference>
<evidence type="ECO:0000313" key="6">
    <source>
        <dbReference type="EMBL" id="MDG4714725.1"/>
    </source>
</evidence>
<evidence type="ECO:0000313" key="7">
    <source>
        <dbReference type="Proteomes" id="UP001529085"/>
    </source>
</evidence>
<evidence type="ECO:0000256" key="2">
    <source>
        <dbReference type="ARBA" id="ARBA00022723"/>
    </source>
</evidence>